<evidence type="ECO:0000259" key="5">
    <source>
        <dbReference type="SMART" id="SM00382"/>
    </source>
</evidence>
<feature type="compositionally biased region" description="Polar residues" evidence="4">
    <location>
        <begin position="334"/>
        <end position="347"/>
    </location>
</feature>
<feature type="compositionally biased region" description="Polar residues" evidence="4">
    <location>
        <begin position="1047"/>
        <end position="1057"/>
    </location>
</feature>
<evidence type="ECO:0000256" key="1">
    <source>
        <dbReference type="ARBA" id="ARBA00006255"/>
    </source>
</evidence>
<dbReference type="InterPro" id="IPR057126">
    <property type="entry name" value="NAV1-like_ubiquitin-like"/>
</dbReference>
<evidence type="ECO:0000256" key="2">
    <source>
        <dbReference type="ARBA" id="ARBA00023054"/>
    </source>
</evidence>
<feature type="region of interest" description="Disordered" evidence="4">
    <location>
        <begin position="111"/>
        <end position="175"/>
    </location>
</feature>
<dbReference type="GeneID" id="106807808"/>
<feature type="compositionally biased region" description="Low complexity" evidence="4">
    <location>
        <begin position="63"/>
        <end position="92"/>
    </location>
</feature>
<organism evidence="6 7">
    <name type="scientific">Priapulus caudatus</name>
    <name type="common">Priapulid worm</name>
    <dbReference type="NCBI Taxonomy" id="37621"/>
    <lineage>
        <taxon>Eukaryota</taxon>
        <taxon>Metazoa</taxon>
        <taxon>Ecdysozoa</taxon>
        <taxon>Scalidophora</taxon>
        <taxon>Priapulida</taxon>
        <taxon>Priapulimorpha</taxon>
        <taxon>Priapulimorphida</taxon>
        <taxon>Priapulidae</taxon>
        <taxon>Priapulus</taxon>
    </lineage>
</organism>
<feature type="region of interest" description="Disordered" evidence="4">
    <location>
        <begin position="214"/>
        <end position="540"/>
    </location>
</feature>
<evidence type="ECO:0000256" key="4">
    <source>
        <dbReference type="SAM" id="MobiDB-lite"/>
    </source>
</evidence>
<feature type="region of interest" description="Disordered" evidence="4">
    <location>
        <begin position="1496"/>
        <end position="1574"/>
    </location>
</feature>
<reference evidence="7" key="1">
    <citation type="submission" date="2025-08" db="UniProtKB">
        <authorList>
            <consortium name="RefSeq"/>
        </authorList>
    </citation>
    <scope>IDENTIFICATION</scope>
</reference>
<feature type="compositionally biased region" description="Basic and acidic residues" evidence="4">
    <location>
        <begin position="495"/>
        <end position="514"/>
    </location>
</feature>
<proteinExistence type="inferred from homology"/>
<dbReference type="InterPro" id="IPR027417">
    <property type="entry name" value="P-loop_NTPase"/>
</dbReference>
<feature type="compositionally biased region" description="Basic and acidic residues" evidence="4">
    <location>
        <begin position="1205"/>
        <end position="1215"/>
    </location>
</feature>
<feature type="compositionally biased region" description="Low complexity" evidence="4">
    <location>
        <begin position="305"/>
        <end position="319"/>
    </location>
</feature>
<dbReference type="InterPro" id="IPR003959">
    <property type="entry name" value="ATPase_AAA_core"/>
</dbReference>
<dbReference type="SUPFAM" id="SSF52540">
    <property type="entry name" value="P-loop containing nucleoside triphosphate hydrolases"/>
    <property type="match status" value="1"/>
</dbReference>
<feature type="compositionally biased region" description="Low complexity" evidence="4">
    <location>
        <begin position="33"/>
        <end position="51"/>
    </location>
</feature>
<feature type="compositionally biased region" description="Basic residues" evidence="4">
    <location>
        <begin position="1503"/>
        <end position="1525"/>
    </location>
</feature>
<dbReference type="PANTHER" id="PTHR12784">
    <property type="entry name" value="STEERIN"/>
    <property type="match status" value="1"/>
</dbReference>
<evidence type="ECO:0000313" key="7">
    <source>
        <dbReference type="RefSeq" id="XP_014665748.1"/>
    </source>
</evidence>
<accession>A0ABM1E0M7</accession>
<feature type="domain" description="AAA+ ATPase" evidence="5">
    <location>
        <begin position="1817"/>
        <end position="1970"/>
    </location>
</feature>
<feature type="region of interest" description="Disordered" evidence="4">
    <location>
        <begin position="1171"/>
        <end position="1261"/>
    </location>
</feature>
<feature type="compositionally biased region" description="Polar residues" evidence="4">
    <location>
        <begin position="431"/>
        <end position="448"/>
    </location>
</feature>
<feature type="compositionally biased region" description="Basic and acidic residues" evidence="4">
    <location>
        <begin position="468"/>
        <end position="484"/>
    </location>
</feature>
<dbReference type="CDD" id="cd00009">
    <property type="entry name" value="AAA"/>
    <property type="match status" value="1"/>
</dbReference>
<dbReference type="InterPro" id="IPR039041">
    <property type="entry name" value="Nav/unc-53"/>
</dbReference>
<feature type="compositionally biased region" description="Polar residues" evidence="4">
    <location>
        <begin position="391"/>
        <end position="405"/>
    </location>
</feature>
<sequence length="2164" mass="232956">MTTTKQNHRIPTAWKGSTPTGGGGGGGGLMKTSFTGKSSSGVSSASSYSSECDSRMFGSGIPSLCRSGTSSRASSRSTSPSGCSNYSSSSSSIPRITRRHSLTEKNLHRVVQSSAATASPPRSAGAPQQNKTVMERLRLTKDKSKTPTASGQGNMAAAGSHGNSATEGRPGAKAPRKTLVYIDSSKIKHGSSPNLSQRQLLSTANNRGVTECQLEEQMRGSPGAGRRQQPAGKDSGHPDDAMTAHGDHPHRGAAAQVRKAAPDPAHGRLSKKERRSEDAPRHGSLLDVNDRKAGRKSSPCDKRAAASGGQTTGQAAADAAAHRTKGSKIASLVASKSSPPVGKTSSKTKQKVDAADTAAAREERGGATVSRKPSLKPMAAVKGTSKVSRDVQMTSSTHRSASNLSGKERPESSVMDVRQGEHVVAKPTPLPSHSIQPLSGTKAEQPSSPVHIAKVTPMSHMRAPPVSSREHAHEEVEHAVRAADDQTSSQHHNKTREQSQREKPSSKTPHDAKRTVPKPASDQKQQEPTEVPSSGRNHQRADASMKLETTFDSSDQVITQTVRAADKPQLETNLSEESEDMSVNIKPMQPIVRSSPYAYMRSVGSLNTTKFPLSSLRYHTAQDASAKPRITASHHILSSNEVAKGHGVRQTESSGMLLTDGDFGPDLDVVDIAEGYMSDGGVLQGQGNIDDTLSGYVSESGAAYYSRRFQSRFKEGMAAVRESMQHDSDLGLEDDSFDDSSSASSDLDDTIEDMMMSADELQSTPRSYLSNNCGMNKLAGQLPVPSRKLAAPSGKGKEPSQNSAASGDQVRSLHMQRLPVADARGSSVPQSAGGGQPGQGRRLPAPTQNGTPSRLGPPHNKGAPPAVPPRTCSELKSSPKSSPKNKKKPPKGEESKLRSPREAAERVGHSPKGPHKEEVSHRDSQKTHSDGGAPRPAVTSAVTATMPGNPRTGRSMGSRLPGTTTQLANGHRLVDTTVVVGQRKGSASSARSIPAHTAAGVLSSSFDEATAPRCGGYENYSRAGQLSSGYMSGSSTLDRKHRMIPTVDTSQHPNRSASPALRSDGRYVPGAPIIPKTAVETVITNPMARYRGTSAQNSGLTMGTFIPGNLRPPSTPDRGRSTSPHQYLRCSRASSVPTRGGLVEGKSMESVAQPSGHGSIEAAIEHARNHSLSNARRLLNRRETTDTGDSARGTASERAFPVGRSTDREETHSERGYPSSPAQSAHCRVTAPPASGMLTGGPHCTQPSSTYHGHPRLSAPNYSGSGVGIPTSQHQTAEGQYGSNTGHYAPGMATRLSGTTSGRDGDAYVRFRAPQRNSYSFEVPRFSLRPGAFDLQDDETNIFGDLLDHGSSISLVSSSSSTFSAGDEQPPGEILKLRHELYTANDKVSLLTHQLQTQGHVVMAFEQSLSKMTSRLQGLSVSAENKDKELHDMRDTIEDLKQFQGVSDESLLSSRRRTSSQSDAMIGGGFTRHYSTGSMTSINSAASVSSTISQASEADAKGKQKKKKNWLRSSLHKIARGKKGRSNSPPDGNADVHSLSSQHSVTGMVVGGDRSSRLSQSSSTLFDPDDPEEVKDLKKQLRDKEMKLTDIRLEALTSAHQLDQLREQVGKMRDEMRHLRQENDSMQKALSASESGSLVSLHRSSAGSQLEQQFSLSDMASPHGSIDMLLNDTPDVPEGRRITISVYLGYHSNRSKQRPRGKHDETLIGAVYVSGKTKWDMLDTLVGRTYREYVVRVDPVSNLGLSADSIASYHIGDLTRYRDADVPELLPCGYLVGDDMQIRITLKGSEQCCVDSLAFETMIPKSLLQRYMSLLLEHRRIILCGPSGTGKSYLAQRLAESLVLRSGKSLTAGSVATFSVDHKSSKDLRQYLSNIADQCEGATAADLPSVIILDNLHHAGALSDVFNGLLNVKYHQCPYIIGTMSQTNCSTTNLQLHHNFRWVLCANHMEPVKGFLGRFLRRRLVETSVRTETHKEGMATVVDWIPQVWLHLNSFLESHSTSDITIGPRLFLSCPMDMEGSHVWFTDLWNYSIVPYLTEAIREAVQVYGAKGPWSDPMEWVGKTYPWPNTNQEPDWPSLLRLRQEDVGYECHHQVAESAKPAPSSDMNDNEGDVDADPLLNMLMRLQEAANYSSPQSNDSDSLSLDSHGSGTHDSDIITLESSL</sequence>
<dbReference type="InterPro" id="IPR057568">
    <property type="entry name" value="CortBP2_NAV1-like_AAA_lid"/>
</dbReference>
<feature type="coiled-coil region" evidence="3">
    <location>
        <begin position="1574"/>
        <end position="1629"/>
    </location>
</feature>
<keyword evidence="2 3" id="KW-0175">Coiled coil</keyword>
<feature type="compositionally biased region" description="Basic and acidic residues" evidence="4">
    <location>
        <begin position="890"/>
        <end position="929"/>
    </location>
</feature>
<keyword evidence="6" id="KW-1185">Reference proteome</keyword>
<evidence type="ECO:0000256" key="3">
    <source>
        <dbReference type="SAM" id="Coils"/>
    </source>
</evidence>
<dbReference type="RefSeq" id="XP_014665748.1">
    <property type="nucleotide sequence ID" value="XM_014810262.1"/>
</dbReference>
<dbReference type="Proteomes" id="UP000695022">
    <property type="component" value="Unplaced"/>
</dbReference>
<comment type="similarity">
    <text evidence="1">Belongs to the Nav/unc-53 family.</text>
</comment>
<dbReference type="Pfam" id="PF25408">
    <property type="entry name" value="AAA_lid_NAV1"/>
    <property type="match status" value="1"/>
</dbReference>
<feature type="compositionally biased region" description="Basic and acidic residues" evidence="4">
    <location>
        <begin position="288"/>
        <end position="304"/>
    </location>
</feature>
<feature type="compositionally biased region" description="Basic and acidic residues" evidence="4">
    <location>
        <begin position="234"/>
        <end position="250"/>
    </location>
</feature>
<dbReference type="Gene3D" id="3.40.50.300">
    <property type="entry name" value="P-loop containing nucleotide triphosphate hydrolases"/>
    <property type="match status" value="1"/>
</dbReference>
<dbReference type="Pfam" id="PF23092">
    <property type="entry name" value="Ubiquitin_6"/>
    <property type="match status" value="1"/>
</dbReference>
<name>A0ABM1E0M7_PRICU</name>
<dbReference type="InterPro" id="IPR003593">
    <property type="entry name" value="AAA+_ATPase"/>
</dbReference>
<feature type="compositionally biased region" description="Polar residues" evidence="4">
    <location>
        <begin position="522"/>
        <end position="536"/>
    </location>
</feature>
<dbReference type="Pfam" id="PF00004">
    <property type="entry name" value="AAA"/>
    <property type="match status" value="1"/>
</dbReference>
<protein>
    <submittedName>
        <fullName evidence="7">Neuron navigator 2-like isoform X1</fullName>
    </submittedName>
</protein>
<feature type="region of interest" description="Disordered" evidence="4">
    <location>
        <begin position="823"/>
        <end position="971"/>
    </location>
</feature>
<feature type="compositionally biased region" description="Low complexity" evidence="4">
    <location>
        <begin position="113"/>
        <end position="127"/>
    </location>
</feature>
<feature type="region of interest" description="Disordered" evidence="4">
    <location>
        <begin position="1"/>
        <end position="96"/>
    </location>
</feature>
<feature type="compositionally biased region" description="Basic and acidic residues" evidence="4">
    <location>
        <begin position="350"/>
        <end position="365"/>
    </location>
</feature>
<dbReference type="SMART" id="SM00382">
    <property type="entry name" value="AAA"/>
    <property type="match status" value="1"/>
</dbReference>
<feature type="region of interest" description="Disordered" evidence="4">
    <location>
        <begin position="1047"/>
        <end position="1069"/>
    </location>
</feature>
<feature type="region of interest" description="Disordered" evidence="4">
    <location>
        <begin position="724"/>
        <end position="747"/>
    </location>
</feature>
<feature type="compositionally biased region" description="Gly residues" evidence="4">
    <location>
        <begin position="19"/>
        <end position="29"/>
    </location>
</feature>
<dbReference type="PANTHER" id="PTHR12784:SF28">
    <property type="entry name" value="PROTEIN SICKIE"/>
    <property type="match status" value="1"/>
</dbReference>
<gene>
    <name evidence="7" type="primary">LOC106807808</name>
</gene>
<feature type="compositionally biased region" description="Basic and acidic residues" evidence="4">
    <location>
        <begin position="133"/>
        <end position="145"/>
    </location>
</feature>
<feature type="region of interest" description="Disordered" evidence="4">
    <location>
        <begin position="1093"/>
        <end position="1157"/>
    </location>
</feature>
<feature type="compositionally biased region" description="Low complexity" evidence="4">
    <location>
        <begin position="2133"/>
        <end position="2150"/>
    </location>
</feature>
<evidence type="ECO:0000313" key="6">
    <source>
        <dbReference type="Proteomes" id="UP000695022"/>
    </source>
</evidence>
<feature type="region of interest" description="Disordered" evidence="4">
    <location>
        <begin position="2094"/>
        <end position="2164"/>
    </location>
</feature>
<feature type="region of interest" description="Disordered" evidence="4">
    <location>
        <begin position="779"/>
        <end position="810"/>
    </location>
</feature>